<name>A0ABP0LSE9_9DINO</name>
<dbReference type="Gene3D" id="3.40.50.1820">
    <property type="entry name" value="alpha/beta hydrolase"/>
    <property type="match status" value="1"/>
</dbReference>
<dbReference type="GO" id="GO:0008233">
    <property type="term" value="F:peptidase activity"/>
    <property type="evidence" value="ECO:0007669"/>
    <property type="project" value="UniProtKB-KW"/>
</dbReference>
<accession>A0ABP0LSE9</accession>
<keyword evidence="3" id="KW-0378">Hydrolase</keyword>
<dbReference type="Pfam" id="PF08386">
    <property type="entry name" value="Abhydrolase_4"/>
    <property type="match status" value="1"/>
</dbReference>
<dbReference type="PANTHER" id="PTHR43722:SF1">
    <property type="entry name" value="PROLINE IMINOPEPTIDASE"/>
    <property type="match status" value="1"/>
</dbReference>
<evidence type="ECO:0000259" key="2">
    <source>
        <dbReference type="Pfam" id="PF08386"/>
    </source>
</evidence>
<feature type="domain" description="AB hydrolase-1" evidence="1">
    <location>
        <begin position="242"/>
        <end position="301"/>
    </location>
</feature>
<dbReference type="GO" id="GO:0006508">
    <property type="term" value="P:proteolysis"/>
    <property type="evidence" value="ECO:0007669"/>
    <property type="project" value="UniProtKB-KW"/>
</dbReference>
<proteinExistence type="predicted"/>
<reference evidence="3 4" key="1">
    <citation type="submission" date="2024-02" db="EMBL/GenBank/DDBJ databases">
        <authorList>
            <person name="Chen Y."/>
            <person name="Shah S."/>
            <person name="Dougan E. K."/>
            <person name="Thang M."/>
            <person name="Chan C."/>
        </authorList>
    </citation>
    <scope>NUCLEOTIDE SEQUENCE [LARGE SCALE GENOMIC DNA]</scope>
</reference>
<feature type="domain" description="Peptidase S33 tripeptidyl aminopeptidase-like C-terminal" evidence="2">
    <location>
        <begin position="517"/>
        <end position="601"/>
    </location>
</feature>
<dbReference type="PANTHER" id="PTHR43722">
    <property type="entry name" value="PROLINE IMINOPEPTIDASE"/>
    <property type="match status" value="1"/>
</dbReference>
<keyword evidence="4" id="KW-1185">Reference proteome</keyword>
<dbReference type="SUPFAM" id="SSF53474">
    <property type="entry name" value="alpha/beta-Hydrolases"/>
    <property type="match status" value="1"/>
</dbReference>
<dbReference type="Proteomes" id="UP001642464">
    <property type="component" value="Unassembled WGS sequence"/>
</dbReference>
<dbReference type="InterPro" id="IPR005944">
    <property type="entry name" value="Pro_iminopeptidase"/>
</dbReference>
<keyword evidence="3" id="KW-0645">Protease</keyword>
<dbReference type="InterPro" id="IPR029058">
    <property type="entry name" value="AB_hydrolase_fold"/>
</dbReference>
<dbReference type="InterPro" id="IPR000073">
    <property type="entry name" value="AB_hydrolase_1"/>
</dbReference>
<sequence length="609" mass="67976">MKPNPKLFEWKSVGYYAVPSVAAQLKNCDPTTFLCNETQKQQYMKNNASLTENDWRKIMVGYLQVPLSYDHTKKSSLINLDLRVSVWIGLKGPDAPLVLQHQGGPRTADAGPGQAQWSYLKYPVGTVQLEKEYNILGIQQRGMSDDSNLGHWPEPIVSKTFEGVCGKRLEPPVVKEKSYNLRDFTTCPCNLPEGDSEAPEPFPDPEDETAVDQWFAFAASRNQNCYKADYWKMSHGNESFNYLDYVGTQTLAMDIDRLRQALGAEKLSFMGLSYGTAVSAVYATAYPEHVGKVVLNGVVTPGPMKEDYYSSQVISSQQAMAKYLQICNDEGEKQHVPDDMLTRCALPTTDPELFFADLVEKIRRNASSPSSMYSRSTRTGKAFTLTPPMLYQYMNTDITLPSASPWTKTLELLNMLGGHNESAVTSATESIFDQVCTNDWKTYGYCFDYMDYVHSAHSDGGLTENAVRGLDYAGVYSAKGGKGVFNALKDRYGASPLFFGNMKAGYGLMSWAPLPTPAQLGSRPGIRMLVVNDLFDRSTPYSSAKQMREVFPSAHLMTWQGTGHMVSYAADSYDPEGVESCVERINDFILNDVMPPEGFTCHQTRKFTW</sequence>
<comment type="caution">
    <text evidence="3">The sequence shown here is derived from an EMBL/GenBank/DDBJ whole genome shotgun (WGS) entry which is preliminary data.</text>
</comment>
<evidence type="ECO:0000313" key="3">
    <source>
        <dbReference type="EMBL" id="CAK9041272.1"/>
    </source>
</evidence>
<organism evidence="3 4">
    <name type="scientific">Durusdinium trenchii</name>
    <dbReference type="NCBI Taxonomy" id="1381693"/>
    <lineage>
        <taxon>Eukaryota</taxon>
        <taxon>Sar</taxon>
        <taxon>Alveolata</taxon>
        <taxon>Dinophyceae</taxon>
        <taxon>Suessiales</taxon>
        <taxon>Symbiodiniaceae</taxon>
        <taxon>Durusdinium</taxon>
    </lineage>
</organism>
<gene>
    <name evidence="3" type="ORF">SCF082_LOCUS23865</name>
</gene>
<dbReference type="InterPro" id="IPR013595">
    <property type="entry name" value="Pept_S33_TAP-like_C"/>
</dbReference>
<dbReference type="EMBL" id="CAXAMM010017488">
    <property type="protein sequence ID" value="CAK9041272.1"/>
    <property type="molecule type" value="Genomic_DNA"/>
</dbReference>
<dbReference type="Pfam" id="PF00561">
    <property type="entry name" value="Abhydrolase_1"/>
    <property type="match status" value="1"/>
</dbReference>
<protein>
    <submittedName>
        <fullName evidence="3">Serine protease Hip1 (Hydrolase important for pathogenesis 1) (Serine hydrolase Hip1)</fullName>
    </submittedName>
</protein>
<evidence type="ECO:0000313" key="4">
    <source>
        <dbReference type="Proteomes" id="UP001642464"/>
    </source>
</evidence>
<evidence type="ECO:0000259" key="1">
    <source>
        <dbReference type="Pfam" id="PF00561"/>
    </source>
</evidence>